<proteinExistence type="predicted"/>
<sequence length="290" mass="32893">MATEDDPKDLFSSYLNFYTRFNMISAAAAEAIRRPVPLPGMSGVFVEIQHDFDGYNTDRRIPTLNDKDDDIETFETNVENDTLYISAPWTTFAGVPTLLLPLNPFPYNSPFTLKGKLEKEMGRHVVRGGFRVGAPNAWLLTSIVSLSGYHIKARQCSKPCQANEYHYIDMAKMTWPVLYGPSDVGGEVVLSEQEEVPAYKCKIKLPQIDNKFFDKQVPYETSIWGRGISLSANSGRKVEVKEFHGAAALFRGIKLHYNVNEEVREFRAFITRDELDFRHVRNALSLLEAV</sequence>
<comment type="caution">
    <text evidence="1">The sequence shown here is derived from an EMBL/GenBank/DDBJ whole genome shotgun (WGS) entry which is preliminary data.</text>
</comment>
<evidence type="ECO:0000313" key="1">
    <source>
        <dbReference type="EMBL" id="CAH1447889.1"/>
    </source>
</evidence>
<evidence type="ECO:0000313" key="2">
    <source>
        <dbReference type="Proteomes" id="UP001157418"/>
    </source>
</evidence>
<name>A0AAU9PCG6_9ASTR</name>
<protein>
    <submittedName>
        <fullName evidence="1">Uncharacterized protein</fullName>
    </submittedName>
</protein>
<dbReference type="Gene3D" id="3.90.1840.10">
    <property type="entry name" value="Major capsid protein"/>
    <property type="match status" value="1"/>
</dbReference>
<accession>A0AAU9PCG6</accession>
<keyword evidence="2" id="KW-1185">Reference proteome</keyword>
<dbReference type="Proteomes" id="UP001157418">
    <property type="component" value="Unassembled WGS sequence"/>
</dbReference>
<dbReference type="InterPro" id="IPR036332">
    <property type="entry name" value="Major_coat_LA-virus_sf"/>
</dbReference>
<organism evidence="1 2">
    <name type="scientific">Lactuca virosa</name>
    <dbReference type="NCBI Taxonomy" id="75947"/>
    <lineage>
        <taxon>Eukaryota</taxon>
        <taxon>Viridiplantae</taxon>
        <taxon>Streptophyta</taxon>
        <taxon>Embryophyta</taxon>
        <taxon>Tracheophyta</taxon>
        <taxon>Spermatophyta</taxon>
        <taxon>Magnoliopsida</taxon>
        <taxon>eudicotyledons</taxon>
        <taxon>Gunneridae</taxon>
        <taxon>Pentapetalae</taxon>
        <taxon>asterids</taxon>
        <taxon>campanulids</taxon>
        <taxon>Asterales</taxon>
        <taxon>Asteraceae</taxon>
        <taxon>Cichorioideae</taxon>
        <taxon>Cichorieae</taxon>
        <taxon>Lactucinae</taxon>
        <taxon>Lactuca</taxon>
    </lineage>
</organism>
<dbReference type="EMBL" id="CAKMRJ010005634">
    <property type="protein sequence ID" value="CAH1447889.1"/>
    <property type="molecule type" value="Genomic_DNA"/>
</dbReference>
<reference evidence="1 2" key="1">
    <citation type="submission" date="2022-01" db="EMBL/GenBank/DDBJ databases">
        <authorList>
            <person name="Xiong W."/>
            <person name="Schranz E."/>
        </authorList>
    </citation>
    <scope>NUCLEOTIDE SEQUENCE [LARGE SCALE GENOMIC DNA]</scope>
</reference>
<dbReference type="AlphaFoldDB" id="A0AAU9PCG6"/>
<gene>
    <name evidence="1" type="ORF">LVIROSA_LOCUS33464</name>
</gene>